<reference evidence="3 4" key="1">
    <citation type="journal article" date="2024" name="J. Plant Pathol.">
        <title>Sequence and assembly of the genome of Seiridium unicorne, isolate CBS 538.82, causal agent of cypress canker disease.</title>
        <authorList>
            <person name="Scali E."/>
            <person name="Rocca G.D."/>
            <person name="Danti R."/>
            <person name="Garbelotto M."/>
            <person name="Barberini S."/>
            <person name="Baroncelli R."/>
            <person name="Emiliani G."/>
        </authorList>
    </citation>
    <scope>NUCLEOTIDE SEQUENCE [LARGE SCALE GENOMIC DNA]</scope>
    <source>
        <strain evidence="3 4">BM-138-508</strain>
    </source>
</reference>
<organism evidence="3 4">
    <name type="scientific">Seiridium unicorne</name>
    <dbReference type="NCBI Taxonomy" id="138068"/>
    <lineage>
        <taxon>Eukaryota</taxon>
        <taxon>Fungi</taxon>
        <taxon>Dikarya</taxon>
        <taxon>Ascomycota</taxon>
        <taxon>Pezizomycotina</taxon>
        <taxon>Sordariomycetes</taxon>
        <taxon>Xylariomycetidae</taxon>
        <taxon>Amphisphaeriales</taxon>
        <taxon>Sporocadaceae</taxon>
        <taxon>Seiridium</taxon>
    </lineage>
</organism>
<dbReference type="Proteomes" id="UP001408356">
    <property type="component" value="Unassembled WGS sequence"/>
</dbReference>
<gene>
    <name evidence="3" type="ORF">SUNI508_11057</name>
</gene>
<evidence type="ECO:0000256" key="2">
    <source>
        <dbReference type="SAM" id="SignalP"/>
    </source>
</evidence>
<evidence type="ECO:0000313" key="3">
    <source>
        <dbReference type="EMBL" id="KAK9414619.1"/>
    </source>
</evidence>
<evidence type="ECO:0000313" key="4">
    <source>
        <dbReference type="Proteomes" id="UP001408356"/>
    </source>
</evidence>
<feature type="signal peptide" evidence="2">
    <location>
        <begin position="1"/>
        <end position="23"/>
    </location>
</feature>
<accession>A0ABR2UJ04</accession>
<protein>
    <submittedName>
        <fullName evidence="3">Uncharacterized protein</fullName>
    </submittedName>
</protein>
<name>A0ABR2UJ04_9PEZI</name>
<comment type="caution">
    <text evidence="3">The sequence shown here is derived from an EMBL/GenBank/DDBJ whole genome shotgun (WGS) entry which is preliminary data.</text>
</comment>
<evidence type="ECO:0000256" key="1">
    <source>
        <dbReference type="SAM" id="MobiDB-lite"/>
    </source>
</evidence>
<feature type="chain" id="PRO_5045516200" evidence="2">
    <location>
        <begin position="24"/>
        <end position="110"/>
    </location>
</feature>
<dbReference type="EMBL" id="JARVKF010000424">
    <property type="protein sequence ID" value="KAK9414619.1"/>
    <property type="molecule type" value="Genomic_DNA"/>
</dbReference>
<proteinExistence type="predicted"/>
<keyword evidence="4" id="KW-1185">Reference proteome</keyword>
<sequence length="110" mass="12036">MNDTIIILAWVAAVLAHPAPVVARDSAMPVNSPGTKIALASDTKEPLVRPFPSDRHDTDNHMKVHGPEQLLKEKLKLIGHLESTSEQYWNGPMFDSKQGAVKSENQDPSA</sequence>
<keyword evidence="2" id="KW-0732">Signal</keyword>
<feature type="region of interest" description="Disordered" evidence="1">
    <location>
        <begin position="88"/>
        <end position="110"/>
    </location>
</feature>